<evidence type="ECO:0000256" key="1">
    <source>
        <dbReference type="SAM" id="MobiDB-lite"/>
    </source>
</evidence>
<accession>A0A7J5UP56</accession>
<feature type="compositionally biased region" description="Basic and acidic residues" evidence="1">
    <location>
        <begin position="47"/>
        <end position="56"/>
    </location>
</feature>
<comment type="caution">
    <text evidence="2">The sequence shown here is derived from an EMBL/GenBank/DDBJ whole genome shotgun (WGS) entry which is preliminary data.</text>
</comment>
<gene>
    <name evidence="2" type="ORF">GB883_12865</name>
</gene>
<organism evidence="2 3">
    <name type="scientific">Georgenia thermotolerans</name>
    <dbReference type="NCBI Taxonomy" id="527326"/>
    <lineage>
        <taxon>Bacteria</taxon>
        <taxon>Bacillati</taxon>
        <taxon>Actinomycetota</taxon>
        <taxon>Actinomycetes</taxon>
        <taxon>Micrococcales</taxon>
        <taxon>Bogoriellaceae</taxon>
        <taxon>Georgenia</taxon>
    </lineage>
</organism>
<protein>
    <submittedName>
        <fullName evidence="2">Uncharacterized protein</fullName>
    </submittedName>
</protein>
<sequence length="56" mass="6207">MFLTVIVISVLAAAVALALLGYLVAVIRDDDRGHSFTNRRAPQSHRGFGEDEWTLH</sequence>
<keyword evidence="3" id="KW-1185">Reference proteome</keyword>
<dbReference type="AlphaFoldDB" id="A0A7J5UP56"/>
<name>A0A7J5UP56_9MICO</name>
<proteinExistence type="predicted"/>
<dbReference type="Proteomes" id="UP000451860">
    <property type="component" value="Unassembled WGS sequence"/>
</dbReference>
<evidence type="ECO:0000313" key="2">
    <source>
        <dbReference type="EMBL" id="KAE8763703.1"/>
    </source>
</evidence>
<feature type="region of interest" description="Disordered" evidence="1">
    <location>
        <begin position="33"/>
        <end position="56"/>
    </location>
</feature>
<dbReference type="RefSeq" id="WP_155524124.1">
    <property type="nucleotide sequence ID" value="NZ_VUKF01000048.1"/>
</dbReference>
<evidence type="ECO:0000313" key="3">
    <source>
        <dbReference type="Proteomes" id="UP000451860"/>
    </source>
</evidence>
<reference evidence="2 3" key="1">
    <citation type="submission" date="2019-10" db="EMBL/GenBank/DDBJ databases">
        <title>Georgenia wutianyii sp. nov. and Georgenia yuyongxinii sp. nov. isolated from plateau pika (Ochotona curzoniae) in the Qinghai-Tibet plateau of China.</title>
        <authorList>
            <person name="Tian Z."/>
        </authorList>
    </citation>
    <scope>NUCLEOTIDE SEQUENCE [LARGE SCALE GENOMIC DNA]</scope>
    <source>
        <strain evidence="2 3">DSM 21501</strain>
    </source>
</reference>
<dbReference type="EMBL" id="WHJE01000060">
    <property type="protein sequence ID" value="KAE8763703.1"/>
    <property type="molecule type" value="Genomic_DNA"/>
</dbReference>